<gene>
    <name evidence="2" type="ORF">HMPREF0647_10450</name>
</gene>
<organism evidence="2 3">
    <name type="scientific">Prevotella bivia DNF00320</name>
    <dbReference type="NCBI Taxonomy" id="1401068"/>
    <lineage>
        <taxon>Bacteria</taxon>
        <taxon>Pseudomonadati</taxon>
        <taxon>Bacteroidota</taxon>
        <taxon>Bacteroidia</taxon>
        <taxon>Bacteroidales</taxon>
        <taxon>Prevotellaceae</taxon>
        <taxon>Prevotella</taxon>
    </lineage>
</organism>
<dbReference type="PROSITE" id="PS51257">
    <property type="entry name" value="PROKAR_LIPOPROTEIN"/>
    <property type="match status" value="1"/>
</dbReference>
<keyword evidence="2" id="KW-0645">Protease</keyword>
<dbReference type="PANTHER" id="PTHR37835">
    <property type="entry name" value="ALPHA-CLOSTRIPAIN"/>
    <property type="match status" value="1"/>
</dbReference>
<keyword evidence="2" id="KW-0378">Hydrolase</keyword>
<evidence type="ECO:0000313" key="2">
    <source>
        <dbReference type="EMBL" id="KGF43163.1"/>
    </source>
</evidence>
<evidence type="ECO:0000256" key="1">
    <source>
        <dbReference type="SAM" id="SignalP"/>
    </source>
</evidence>
<evidence type="ECO:0000313" key="3">
    <source>
        <dbReference type="Proteomes" id="UP000029525"/>
    </source>
</evidence>
<proteinExistence type="predicted"/>
<dbReference type="InterPro" id="IPR005077">
    <property type="entry name" value="Peptidase_C11"/>
</dbReference>
<dbReference type="AlphaFoldDB" id="A0A096A7W8"/>
<dbReference type="Gene3D" id="3.40.50.11970">
    <property type="match status" value="1"/>
</dbReference>
<name>A0A096A7W8_9BACT</name>
<keyword evidence="1" id="KW-0732">Signal</keyword>
<protein>
    <submittedName>
        <fullName evidence="2">Clostripain family protease</fullName>
    </submittedName>
</protein>
<comment type="caution">
    <text evidence="2">The sequence shown here is derived from an EMBL/GenBank/DDBJ whole genome shotgun (WGS) entry which is preliminary data.</text>
</comment>
<accession>A0A096A7W8</accession>
<dbReference type="OrthoDB" id="5507507at2"/>
<dbReference type="GO" id="GO:0008233">
    <property type="term" value="F:peptidase activity"/>
    <property type="evidence" value="ECO:0007669"/>
    <property type="project" value="UniProtKB-KW"/>
</dbReference>
<sequence length="420" mass="46178">MRKILFHFTLLLTVVMILAGCSKDDPIIYTGNDAETSSVIIMYLPWTGNASGSNEGLYSALADNAIALEQGIKQTGGIPQGQKVMVFISKSPTSSELYQLVIKEGVVEKIPVNKQYSTYDFGTPAGLSSLLKEIKHYTHATNSTKFGLIMGGHGSGWTQKEIWEEYPTRSTTDRAKRDTQSSWAPPQFTMTRFMGSVADKQYALDLNEIASAIMRAGVKLQYLILDDCYMANVETAYTFRNATHYLVASTSEILKEGMPYKIMYPALNPEAPSFVGMTKAFATHYNNKSTYALGALSAIDCSKIEALAEEMKVLNGKYKVSAEEASNIQILGGFNPTIFFDMLSYVKHMNPTVAELSSFKAKLQEAVITSTCTPTVYSAIYGRGNFIPIAENCGLTISDPTTHPTALKGLQHTEWWGATH</sequence>
<dbReference type="GO" id="GO:0006508">
    <property type="term" value="P:proteolysis"/>
    <property type="evidence" value="ECO:0007669"/>
    <property type="project" value="UniProtKB-KW"/>
</dbReference>
<dbReference type="PANTHER" id="PTHR37835:SF1">
    <property type="entry name" value="ALPHA-CLOSTRIPAIN"/>
    <property type="match status" value="1"/>
</dbReference>
<dbReference type="RefSeq" id="WP_036868559.1">
    <property type="nucleotide sequence ID" value="NZ_JRNQ01000100.1"/>
</dbReference>
<dbReference type="EMBL" id="JRNQ01000100">
    <property type="protein sequence ID" value="KGF43163.1"/>
    <property type="molecule type" value="Genomic_DNA"/>
</dbReference>
<dbReference type="Pfam" id="PF03415">
    <property type="entry name" value="Peptidase_C11"/>
    <property type="match status" value="1"/>
</dbReference>
<reference evidence="2 3" key="1">
    <citation type="submission" date="2014-07" db="EMBL/GenBank/DDBJ databases">
        <authorList>
            <person name="McCorrison J."/>
            <person name="Sanka R."/>
            <person name="Torralba M."/>
            <person name="Gillis M."/>
            <person name="Haft D.H."/>
            <person name="Methe B."/>
            <person name="Sutton G."/>
            <person name="Nelson K.E."/>
        </authorList>
    </citation>
    <scope>NUCLEOTIDE SEQUENCE [LARGE SCALE GENOMIC DNA]</scope>
    <source>
        <strain evidence="2 3">DNF00320</strain>
    </source>
</reference>
<dbReference type="Proteomes" id="UP000029525">
    <property type="component" value="Unassembled WGS sequence"/>
</dbReference>
<feature type="signal peptide" evidence="1">
    <location>
        <begin position="1"/>
        <end position="19"/>
    </location>
</feature>
<feature type="chain" id="PRO_5001916762" evidence="1">
    <location>
        <begin position="20"/>
        <end position="420"/>
    </location>
</feature>